<evidence type="ECO:0000313" key="2">
    <source>
        <dbReference type="EMBL" id="SZD72948.1"/>
    </source>
</evidence>
<evidence type="ECO:0000256" key="1">
    <source>
        <dbReference type="SAM" id="Phobius"/>
    </source>
</evidence>
<feature type="transmembrane region" description="Helical" evidence="1">
    <location>
        <begin position="127"/>
        <end position="146"/>
    </location>
</feature>
<keyword evidence="3" id="KW-1185">Reference proteome</keyword>
<dbReference type="PANTHER" id="PTHR37308:SF1">
    <property type="entry name" value="POLYPRENYL-PHOSPHATE TRANSPORTER"/>
    <property type="match status" value="1"/>
</dbReference>
<proteinExistence type="predicted"/>
<dbReference type="RefSeq" id="WP_119059380.1">
    <property type="nucleotide sequence ID" value="NZ_UNSC01000004.1"/>
</dbReference>
<dbReference type="OrthoDB" id="9793746at2"/>
<feature type="transmembrane region" description="Helical" evidence="1">
    <location>
        <begin position="308"/>
        <end position="329"/>
    </location>
</feature>
<gene>
    <name evidence="2" type="ORF">SAMEA104719789_01063</name>
</gene>
<sequence length="334" mass="37282">MKKHLWIYLKGIAMGAADVVPGVSGGTIAFITGIYDNLLSSISNINLELIKTLQKEGFAKAWEKINGNFLIVLLAGIATSILSLAKLITYLMHHYPIQLWSFFFGLIVASIFYVAKEITRWRWVEFIMLFLGAAFIFWISILPPLASNDNHIYLFFAGAIAACAMILPGISGSFILLILGAYSIIIAGIADRNLLLLTIVALGAITGLLAFSKLLNYLLAQFHDSFIAVLVGFLIGSLWKIWPWKVDEQIFVKEEGIQAGEKFLAPYRSLTAYFSHSNNPDTNAMSYIERNISPFFYEHINPQVSNQLFFSIIFAIIGFSILFTIEFIAKKQNG</sequence>
<evidence type="ECO:0000313" key="3">
    <source>
        <dbReference type="Proteomes" id="UP000262142"/>
    </source>
</evidence>
<dbReference type="AlphaFoldDB" id="A0A383U0E9"/>
<reference evidence="2 3" key="1">
    <citation type="submission" date="2018-09" db="EMBL/GenBank/DDBJ databases">
        <authorList>
            <consortium name="Pathogen Informatics"/>
        </authorList>
    </citation>
    <scope>NUCLEOTIDE SEQUENCE [LARGE SCALE GENOMIC DNA]</scope>
    <source>
        <strain evidence="2 3">OH-22767</strain>
    </source>
</reference>
<dbReference type="EMBL" id="UNSC01000004">
    <property type="protein sequence ID" value="SZD72948.1"/>
    <property type="molecule type" value="Genomic_DNA"/>
</dbReference>
<keyword evidence="1" id="KW-0812">Transmembrane</keyword>
<dbReference type="Proteomes" id="UP000262142">
    <property type="component" value="Unassembled WGS sequence"/>
</dbReference>
<dbReference type="InterPro" id="IPR007163">
    <property type="entry name" value="VCA0040-like"/>
</dbReference>
<keyword evidence="1" id="KW-1133">Transmembrane helix</keyword>
<dbReference type="Pfam" id="PF04018">
    <property type="entry name" value="VCA0040-like"/>
    <property type="match status" value="1"/>
</dbReference>
<dbReference type="PANTHER" id="PTHR37308">
    <property type="entry name" value="INTEGRAL MEMBRANE PROTEIN"/>
    <property type="match status" value="1"/>
</dbReference>
<feature type="transmembrane region" description="Helical" evidence="1">
    <location>
        <begin position="194"/>
        <end position="219"/>
    </location>
</feature>
<feature type="transmembrane region" description="Helical" evidence="1">
    <location>
        <begin position="225"/>
        <end position="242"/>
    </location>
</feature>
<keyword evidence="1" id="KW-0472">Membrane</keyword>
<feature type="transmembrane region" description="Helical" evidence="1">
    <location>
        <begin position="97"/>
        <end position="115"/>
    </location>
</feature>
<organism evidence="2 3">
    <name type="scientific">Candidatus Ornithobacterium hominis</name>
    <dbReference type="NCBI Taxonomy" id="2497989"/>
    <lineage>
        <taxon>Bacteria</taxon>
        <taxon>Pseudomonadati</taxon>
        <taxon>Bacteroidota</taxon>
        <taxon>Flavobacteriia</taxon>
        <taxon>Flavobacteriales</taxon>
        <taxon>Weeksellaceae</taxon>
        <taxon>Ornithobacterium</taxon>
    </lineage>
</organism>
<protein>
    <submittedName>
        <fullName evidence="2">Domain of uncharacterized function (DUF368)</fullName>
    </submittedName>
</protein>
<name>A0A383U0E9_9FLAO</name>
<feature type="transmembrane region" description="Helical" evidence="1">
    <location>
        <begin position="152"/>
        <end position="182"/>
    </location>
</feature>
<feature type="transmembrane region" description="Helical" evidence="1">
    <location>
        <begin position="69"/>
        <end position="91"/>
    </location>
</feature>
<accession>A0A383U0E9</accession>